<dbReference type="GeneID" id="129339725"/>
<dbReference type="Proteomes" id="UP001190640">
    <property type="component" value="Chromosome 12"/>
</dbReference>
<dbReference type="KEGG" id="emc:129339725"/>
<dbReference type="InterPro" id="IPR001828">
    <property type="entry name" value="ANF_lig-bd_rcpt"/>
</dbReference>
<dbReference type="GO" id="GO:0005886">
    <property type="term" value="C:plasma membrane"/>
    <property type="evidence" value="ECO:0007669"/>
    <property type="project" value="UniProtKB-SubCell"/>
</dbReference>
<keyword evidence="6 12" id="KW-1133">Transmembrane helix</keyword>
<dbReference type="PANTHER" id="PTHR24061">
    <property type="entry name" value="CALCIUM-SENSING RECEPTOR-RELATED"/>
    <property type="match status" value="1"/>
</dbReference>
<evidence type="ECO:0000256" key="4">
    <source>
        <dbReference type="ARBA" id="ARBA00022692"/>
    </source>
</evidence>
<dbReference type="InterPro" id="IPR000337">
    <property type="entry name" value="GPCR_3"/>
</dbReference>
<evidence type="ECO:0000256" key="10">
    <source>
        <dbReference type="ARBA" id="ARBA00023180"/>
    </source>
</evidence>
<keyword evidence="10" id="KW-0325">Glycoprotein</keyword>
<dbReference type="PRINTS" id="PR00248">
    <property type="entry name" value="GPCRMGR"/>
</dbReference>
<evidence type="ECO:0000256" key="7">
    <source>
        <dbReference type="ARBA" id="ARBA00023040"/>
    </source>
</evidence>
<reference evidence="15" key="1">
    <citation type="submission" date="2025-08" db="UniProtKB">
        <authorList>
            <consortium name="RefSeq"/>
        </authorList>
    </citation>
    <scope>IDENTIFICATION</scope>
    <source>
        <tissue evidence="15">Blood</tissue>
    </source>
</reference>
<dbReference type="PRINTS" id="PR01535">
    <property type="entry name" value="VOMERONASL2R"/>
</dbReference>
<dbReference type="RefSeq" id="XP_054850283.1">
    <property type="nucleotide sequence ID" value="XM_054994308.1"/>
</dbReference>
<protein>
    <submittedName>
        <fullName evidence="15">Extracellular calcium-sensing receptor-like</fullName>
    </submittedName>
</protein>
<feature type="domain" description="G-protein coupled receptors family 3 profile" evidence="13">
    <location>
        <begin position="459"/>
        <end position="723"/>
    </location>
</feature>
<evidence type="ECO:0000256" key="6">
    <source>
        <dbReference type="ARBA" id="ARBA00022989"/>
    </source>
</evidence>
<dbReference type="InterPro" id="IPR000068">
    <property type="entry name" value="GPCR_3_Ca_sens_rcpt-rel"/>
</dbReference>
<feature type="transmembrane region" description="Helical" evidence="12">
    <location>
        <begin position="618"/>
        <end position="641"/>
    </location>
</feature>
<keyword evidence="7" id="KW-0297">G-protein coupled receptor</keyword>
<dbReference type="AlphaFoldDB" id="A0AA97K588"/>
<dbReference type="GO" id="GO:0004930">
    <property type="term" value="F:G protein-coupled receptor activity"/>
    <property type="evidence" value="ECO:0007669"/>
    <property type="project" value="UniProtKB-KW"/>
</dbReference>
<evidence type="ECO:0000259" key="13">
    <source>
        <dbReference type="PROSITE" id="PS50259"/>
    </source>
</evidence>
<proteinExistence type="inferred from homology"/>
<dbReference type="InterPro" id="IPR011500">
    <property type="entry name" value="GPCR_3_9-Cys_dom"/>
</dbReference>
<accession>A0AA97K588</accession>
<dbReference type="CDD" id="cd15283">
    <property type="entry name" value="7tmC_V2R_pheromone"/>
    <property type="match status" value="1"/>
</dbReference>
<name>A0AA97K588_EUBMA</name>
<dbReference type="Gene3D" id="3.40.50.2300">
    <property type="match status" value="3"/>
</dbReference>
<evidence type="ECO:0000256" key="5">
    <source>
        <dbReference type="ARBA" id="ARBA00022729"/>
    </source>
</evidence>
<dbReference type="PROSITE" id="PS50259">
    <property type="entry name" value="G_PROTEIN_RECEP_F3_4"/>
    <property type="match status" value="1"/>
</dbReference>
<dbReference type="SUPFAM" id="SSF53822">
    <property type="entry name" value="Periplasmic binding protein-like I"/>
    <property type="match status" value="1"/>
</dbReference>
<feature type="transmembrane region" description="Helical" evidence="12">
    <location>
        <begin position="459"/>
        <end position="478"/>
    </location>
</feature>
<dbReference type="Pfam" id="PF00003">
    <property type="entry name" value="7tm_3"/>
    <property type="match status" value="1"/>
</dbReference>
<dbReference type="FunFam" id="3.40.50.2300:FF:000024">
    <property type="entry name" value="Vomeronasal 2, receptor 73"/>
    <property type="match status" value="1"/>
</dbReference>
<evidence type="ECO:0000256" key="2">
    <source>
        <dbReference type="ARBA" id="ARBA00007242"/>
    </source>
</evidence>
<evidence type="ECO:0000313" key="15">
    <source>
        <dbReference type="RefSeq" id="XP_054850283.1"/>
    </source>
</evidence>
<keyword evidence="4 12" id="KW-0812">Transmembrane</keyword>
<feature type="transmembrane region" description="Helical" evidence="12">
    <location>
        <begin position="574"/>
        <end position="592"/>
    </location>
</feature>
<dbReference type="InterPro" id="IPR028082">
    <property type="entry name" value="Peripla_BP_I"/>
</dbReference>
<keyword evidence="3" id="KW-1003">Cell membrane</keyword>
<dbReference type="Gene3D" id="2.10.50.30">
    <property type="entry name" value="GPCR, family 3, nine cysteines domain"/>
    <property type="match status" value="1"/>
</dbReference>
<comment type="subcellular location">
    <subcellularLocation>
        <location evidence="1">Cell membrane</location>
        <topology evidence="1">Multi-pass membrane protein</topology>
    </subcellularLocation>
</comment>
<evidence type="ECO:0000256" key="12">
    <source>
        <dbReference type="SAM" id="Phobius"/>
    </source>
</evidence>
<keyword evidence="11" id="KW-0807">Transducer</keyword>
<organism evidence="14 15">
    <name type="scientific">Eublepharis macularius</name>
    <name type="common">Leopard gecko</name>
    <name type="synonym">Cyrtodactylus macularius</name>
    <dbReference type="NCBI Taxonomy" id="481883"/>
    <lineage>
        <taxon>Eukaryota</taxon>
        <taxon>Metazoa</taxon>
        <taxon>Chordata</taxon>
        <taxon>Craniata</taxon>
        <taxon>Vertebrata</taxon>
        <taxon>Euteleostomi</taxon>
        <taxon>Lepidosauria</taxon>
        <taxon>Squamata</taxon>
        <taxon>Bifurcata</taxon>
        <taxon>Gekkota</taxon>
        <taxon>Eublepharidae</taxon>
        <taxon>Eublepharinae</taxon>
        <taxon>Eublepharis</taxon>
    </lineage>
</organism>
<keyword evidence="9" id="KW-0675">Receptor</keyword>
<keyword evidence="5" id="KW-0732">Signal</keyword>
<sequence length="723" mass="81671">MVTLGVSKPEEAFDFLLAEIAFYTVLNSLLKNYQNILALEFAIEEINKNPYIIPNATLGSHVLSGYYLTKMTYKATLNLLSTQHRFIPNFKCDTKKNLIAIIGGIDPETSADISILLTIYKIPQMSPGVAYEYRGIIKLLHYFRWTWIGLIAVNDENGDKFLQMVVPMLSQNSICSAFTLRTPKRAYVDNFIDLLLTLLEKSPILVSSRANVYFLYAEPSSMQALRFLMNFVEPSALLLLGKVWISTSQWDFSSLSIEKFWNTQIFHGALSFIVHYNQPPGFPDFLRTIKPSWRKGDGFIQEFWEQAFGCSLKISSKDVEHKKTCTGEEKLESLPLILFEMRMTDHSYSVYNTVYAVAHALNTICEPGLKHRRLEFQHIQPWQVLPLSVCNDNCNPGYHRIKKEVTFCCYDCVPCPEGMISEQKDMDACVNCKEDHYSKKGQNNCISKVITYLSYKEPLGIALAFLGISLALTTALVFGTFLKHQKTPLVKANNRSLTYVLLTSLFLCFLSSLLFIGQPDKVTCLLRQTTFGIVFSVALSSVLAKTATVVLAFMATKPGSKIRKWIGKRTANSIVLSFSFIQIGICTLWLTISPPSPDMDMHSFHDQIILECNEGSVTLFYCLLGYMGFLAVSSFIVAFFARKLPDSFNEAMFITFSMLVFCSVWLSFIPTYLSTKGKSMVAVEIFSILASGAGLLGCIFFPKCYIIVLRPELNNKIQLIKKK</sequence>
<feature type="transmembrane region" description="Helical" evidence="12">
    <location>
        <begin position="685"/>
        <end position="708"/>
    </location>
</feature>
<evidence type="ECO:0000256" key="9">
    <source>
        <dbReference type="ARBA" id="ARBA00023170"/>
    </source>
</evidence>
<feature type="transmembrane region" description="Helical" evidence="12">
    <location>
        <begin position="499"/>
        <end position="517"/>
    </location>
</feature>
<evidence type="ECO:0000256" key="1">
    <source>
        <dbReference type="ARBA" id="ARBA00004651"/>
    </source>
</evidence>
<keyword evidence="14" id="KW-1185">Reference proteome</keyword>
<dbReference type="InterPro" id="IPR038550">
    <property type="entry name" value="GPCR_3_9-Cys_sf"/>
</dbReference>
<evidence type="ECO:0000256" key="8">
    <source>
        <dbReference type="ARBA" id="ARBA00023136"/>
    </source>
</evidence>
<comment type="similarity">
    <text evidence="2">Belongs to the G-protein coupled receptor 3 family.</text>
</comment>
<feature type="transmembrane region" description="Helical" evidence="12">
    <location>
        <begin position="653"/>
        <end position="673"/>
    </location>
</feature>
<dbReference type="FunFam" id="2.10.50.30:FF:000002">
    <property type="entry name" value="Vomeronasal 2 receptor, h1"/>
    <property type="match status" value="1"/>
</dbReference>
<keyword evidence="8 12" id="KW-0472">Membrane</keyword>
<dbReference type="Pfam" id="PF01094">
    <property type="entry name" value="ANF_receptor"/>
    <property type="match status" value="1"/>
</dbReference>
<feature type="transmembrane region" description="Helical" evidence="12">
    <location>
        <begin position="529"/>
        <end position="553"/>
    </location>
</feature>
<dbReference type="Pfam" id="PF07562">
    <property type="entry name" value="NCD3G"/>
    <property type="match status" value="1"/>
</dbReference>
<evidence type="ECO:0000256" key="3">
    <source>
        <dbReference type="ARBA" id="ARBA00022475"/>
    </source>
</evidence>
<dbReference type="InterPro" id="IPR004073">
    <property type="entry name" value="GPCR_3_vmron_rcpt_2"/>
</dbReference>
<evidence type="ECO:0000313" key="14">
    <source>
        <dbReference type="Proteomes" id="UP001190640"/>
    </source>
</evidence>
<dbReference type="PANTHER" id="PTHR24061:SF599">
    <property type="entry name" value="G-PROTEIN COUPLED RECEPTORS FAMILY 3 PROFILE DOMAIN-CONTAINING PROTEIN"/>
    <property type="match status" value="1"/>
</dbReference>
<dbReference type="InterPro" id="IPR017978">
    <property type="entry name" value="GPCR_3_C"/>
</dbReference>
<evidence type="ECO:0000256" key="11">
    <source>
        <dbReference type="ARBA" id="ARBA00023224"/>
    </source>
</evidence>
<gene>
    <name evidence="15" type="primary">LOC129339725</name>
</gene>